<dbReference type="EMBL" id="JAXIOK010000014">
    <property type="protein sequence ID" value="KAK4754755.1"/>
    <property type="molecule type" value="Genomic_DNA"/>
</dbReference>
<keyword evidence="2" id="KW-1185">Reference proteome</keyword>
<dbReference type="GO" id="GO:0005829">
    <property type="term" value="C:cytosol"/>
    <property type="evidence" value="ECO:0007669"/>
    <property type="project" value="TreeGrafter"/>
</dbReference>
<protein>
    <submittedName>
        <fullName evidence="1">Uncharacterized protein</fullName>
    </submittedName>
</protein>
<dbReference type="AlphaFoldDB" id="A0AAN7JTS4"/>
<dbReference type="PANTHER" id="PTHR43198:SF2">
    <property type="entry name" value="SI:CH1073-67J19.1-RELATED"/>
    <property type="match status" value="1"/>
</dbReference>
<evidence type="ECO:0000313" key="2">
    <source>
        <dbReference type="Proteomes" id="UP001345219"/>
    </source>
</evidence>
<dbReference type="Gene3D" id="1.20.910.10">
    <property type="entry name" value="Heme oxygenase-like"/>
    <property type="match status" value="1"/>
</dbReference>
<dbReference type="InterPro" id="IPR036412">
    <property type="entry name" value="HAD-like_sf"/>
</dbReference>
<organism evidence="1 2">
    <name type="scientific">Trapa incisa</name>
    <dbReference type="NCBI Taxonomy" id="236973"/>
    <lineage>
        <taxon>Eukaryota</taxon>
        <taxon>Viridiplantae</taxon>
        <taxon>Streptophyta</taxon>
        <taxon>Embryophyta</taxon>
        <taxon>Tracheophyta</taxon>
        <taxon>Spermatophyta</taxon>
        <taxon>Magnoliopsida</taxon>
        <taxon>eudicotyledons</taxon>
        <taxon>Gunneridae</taxon>
        <taxon>Pentapetalae</taxon>
        <taxon>rosids</taxon>
        <taxon>malvids</taxon>
        <taxon>Myrtales</taxon>
        <taxon>Lythraceae</taxon>
        <taxon>Trapa</taxon>
    </lineage>
</organism>
<dbReference type="InterPro" id="IPR016084">
    <property type="entry name" value="Haem_Oase-like_multi-hlx"/>
</dbReference>
<dbReference type="SUPFAM" id="SSF56784">
    <property type="entry name" value="HAD-like"/>
    <property type="match status" value="1"/>
</dbReference>
<comment type="caution">
    <text evidence="1">The sequence shown here is derived from an EMBL/GenBank/DDBJ whole genome shotgun (WGS) entry which is preliminary data.</text>
</comment>
<dbReference type="InterPro" id="IPR050967">
    <property type="entry name" value="Thiamine_Salvage_TenA"/>
</dbReference>
<reference evidence="1 2" key="1">
    <citation type="journal article" date="2023" name="Hortic Res">
        <title>Pangenome of water caltrop reveals structural variations and asymmetric subgenome divergence after allopolyploidization.</title>
        <authorList>
            <person name="Zhang X."/>
            <person name="Chen Y."/>
            <person name="Wang L."/>
            <person name="Yuan Y."/>
            <person name="Fang M."/>
            <person name="Shi L."/>
            <person name="Lu R."/>
            <person name="Comes H.P."/>
            <person name="Ma Y."/>
            <person name="Chen Y."/>
            <person name="Huang G."/>
            <person name="Zhou Y."/>
            <person name="Zheng Z."/>
            <person name="Qiu Y."/>
        </authorList>
    </citation>
    <scope>NUCLEOTIDE SEQUENCE [LARGE SCALE GENOMIC DNA]</scope>
    <source>
        <tissue evidence="1">Roots</tissue>
    </source>
</reference>
<name>A0AAN7JTS4_9MYRT</name>
<sequence>MMNLLGIIANIRDYSHYSSKCLITGRTMAASTTQSSSLRATGSRQITESGPNSQISHKLWLNGRQGSNFALFSPFVLSLATGELHCSDFATFISRDNMGFLKAMSIMSQKAADKAEDDETRQVFSQLSRDLTETWTINESFLKEMIHDSSRVEAAISVGAVKMPETLPCIMVKNLPLIVLASTAATLRMYTFLAQKVKNVLDPKGGNSYPYKGWIEYYAAGSSIKKLCEKIENLLDLVHVSSSSNGIKKLESLYHLMIMRGVYFIGRQLGVRSTSVVPLVKYPSSEYRIIFFSNFDMSCTSVDSSHELAKYAIGGDSATPNKQFKVKSEGGMVEVSAGEMWTRWKKMKDEYRVDYQKHVRSILESEKVKKFNYRHVVDCIKPLSDFQKKASLHKLAIKSGLLLGLKFQEIRHVGRALALNPGCLDLFRSLLAEQRVEVQVNVLSCCWCSDVITSSIPEVESSHDKLRLFESILHKTPTTKKKNRTVYVGHGMGDLLCLLKADIGIVHNDCSTTLKMVAQKLKITLVPLFPGLVEKQKEHRSRLAGSGDHLSNSGRGILYTAESWSEITALFFSCEFWFTKVPNS</sequence>
<accession>A0AAN7JTS4</accession>
<proteinExistence type="predicted"/>
<dbReference type="SUPFAM" id="SSF48613">
    <property type="entry name" value="Heme oxygenase-like"/>
    <property type="match status" value="1"/>
</dbReference>
<dbReference type="PANTHER" id="PTHR43198">
    <property type="entry name" value="BIFUNCTIONAL TH2 PROTEIN"/>
    <property type="match status" value="1"/>
</dbReference>
<gene>
    <name evidence="1" type="ORF">SAY87_008512</name>
</gene>
<evidence type="ECO:0000313" key="1">
    <source>
        <dbReference type="EMBL" id="KAK4754755.1"/>
    </source>
</evidence>
<dbReference type="Proteomes" id="UP001345219">
    <property type="component" value="Chromosome 8"/>
</dbReference>